<feature type="region of interest" description="Disordered" evidence="1">
    <location>
        <begin position="1"/>
        <end position="81"/>
    </location>
</feature>
<feature type="compositionally biased region" description="Basic and acidic residues" evidence="1">
    <location>
        <begin position="1"/>
        <end position="10"/>
    </location>
</feature>
<proteinExistence type="predicted"/>
<accession>A0A4Z2FER9</accession>
<keyword evidence="3" id="KW-1185">Reference proteome</keyword>
<comment type="caution">
    <text evidence="2">The sequence shown here is derived from an EMBL/GenBank/DDBJ whole genome shotgun (WGS) entry which is preliminary data.</text>
</comment>
<sequence>MERRPKKEKMLGSGCDGMMKKRRRGGEEARRRGGEEGSLYTLLNTSPKRWLKQRNFSSPSGHRRRRRRRPQVSVPVRMAPGVRRPGLRTRHQQHLDQSRKLLRGPGRRRLSTTVSRLSVRLSAQRGPAEASLCLLSSPLLHLSLGSTPPPHTLLLLLLLLPDGPLIDLPG</sequence>
<protein>
    <submittedName>
        <fullName evidence="2">Uncharacterized protein</fullName>
    </submittedName>
</protein>
<feature type="compositionally biased region" description="Basic residues" evidence="1">
    <location>
        <begin position="61"/>
        <end position="70"/>
    </location>
</feature>
<gene>
    <name evidence="2" type="ORF">EYF80_050162</name>
</gene>
<dbReference type="Proteomes" id="UP000314294">
    <property type="component" value="Unassembled WGS sequence"/>
</dbReference>
<dbReference type="AlphaFoldDB" id="A0A4Z2FER9"/>
<evidence type="ECO:0000313" key="3">
    <source>
        <dbReference type="Proteomes" id="UP000314294"/>
    </source>
</evidence>
<reference evidence="2 3" key="1">
    <citation type="submission" date="2019-03" db="EMBL/GenBank/DDBJ databases">
        <title>First draft genome of Liparis tanakae, snailfish: a comprehensive survey of snailfish specific genes.</title>
        <authorList>
            <person name="Kim W."/>
            <person name="Song I."/>
            <person name="Jeong J.-H."/>
            <person name="Kim D."/>
            <person name="Kim S."/>
            <person name="Ryu S."/>
            <person name="Song J.Y."/>
            <person name="Lee S.K."/>
        </authorList>
    </citation>
    <scope>NUCLEOTIDE SEQUENCE [LARGE SCALE GENOMIC DNA]</scope>
    <source>
        <tissue evidence="2">Muscle</tissue>
    </source>
</reference>
<evidence type="ECO:0000256" key="1">
    <source>
        <dbReference type="SAM" id="MobiDB-lite"/>
    </source>
</evidence>
<evidence type="ECO:0000313" key="2">
    <source>
        <dbReference type="EMBL" id="TNN39659.1"/>
    </source>
</evidence>
<feature type="compositionally biased region" description="Basic and acidic residues" evidence="1">
    <location>
        <begin position="25"/>
        <end position="35"/>
    </location>
</feature>
<dbReference type="EMBL" id="SRLO01001259">
    <property type="protein sequence ID" value="TNN39659.1"/>
    <property type="molecule type" value="Genomic_DNA"/>
</dbReference>
<organism evidence="2 3">
    <name type="scientific">Liparis tanakae</name>
    <name type="common">Tanaka's snailfish</name>
    <dbReference type="NCBI Taxonomy" id="230148"/>
    <lineage>
        <taxon>Eukaryota</taxon>
        <taxon>Metazoa</taxon>
        <taxon>Chordata</taxon>
        <taxon>Craniata</taxon>
        <taxon>Vertebrata</taxon>
        <taxon>Euteleostomi</taxon>
        <taxon>Actinopterygii</taxon>
        <taxon>Neopterygii</taxon>
        <taxon>Teleostei</taxon>
        <taxon>Neoteleostei</taxon>
        <taxon>Acanthomorphata</taxon>
        <taxon>Eupercaria</taxon>
        <taxon>Perciformes</taxon>
        <taxon>Cottioidei</taxon>
        <taxon>Cottales</taxon>
        <taxon>Liparidae</taxon>
        <taxon>Liparis</taxon>
    </lineage>
</organism>
<name>A0A4Z2FER9_9TELE</name>